<feature type="chain" id="PRO_5001653909" evidence="1">
    <location>
        <begin position="22"/>
        <end position="72"/>
    </location>
</feature>
<reference evidence="3" key="1">
    <citation type="journal article" date="2014" name="BMC Genomics">
        <title>Genome sequencing of two Neorhizobium galegae strains reveals a noeT gene responsible for the unusual acetylation of the nodulation factors.</title>
        <authorList>
            <person name="Osterman J."/>
            <person name="Marsh J."/>
            <person name="Laine P.K."/>
            <person name="Zeng Z."/>
            <person name="Alatalo E."/>
            <person name="Sullivan J.T."/>
            <person name="Young J.P."/>
            <person name="Thomas-Oates J."/>
            <person name="Paulin L."/>
            <person name="Lindstrom K."/>
        </authorList>
    </citation>
    <scope>NUCLEOTIDE SEQUENCE [LARGE SCALE GENOMIC DNA]</scope>
    <source>
        <strain evidence="3">HAMBI 1141</strain>
    </source>
</reference>
<accession>A0A068TFU6</accession>
<feature type="signal peptide" evidence="1">
    <location>
        <begin position="1"/>
        <end position="21"/>
    </location>
</feature>
<dbReference type="PATRIC" id="fig|1028801.3.peg.4044"/>
<evidence type="ECO:0000256" key="1">
    <source>
        <dbReference type="SAM" id="SignalP"/>
    </source>
</evidence>
<evidence type="ECO:0000313" key="2">
    <source>
        <dbReference type="EMBL" id="CDN56290.1"/>
    </source>
</evidence>
<keyword evidence="1" id="KW-0732">Signal</keyword>
<dbReference type="eggNOG" id="ENOG5033EWS">
    <property type="taxonomic scope" value="Bacteria"/>
</dbReference>
<dbReference type="HOGENOM" id="CLU_2523119_0_0_5"/>
<gene>
    <name evidence="2" type="ORF">RG1141_CH39700</name>
</gene>
<proteinExistence type="predicted"/>
<name>A0A068TFU6_NEOGA</name>
<sequence length="72" mass="7970">MKRLTISVLFIAGFAASVAEAKTCKEVDSCEEAVKIWCDGYRRADADKDGIPCENVCRARDQVEEIQSRLGC</sequence>
<organism evidence="2 3">
    <name type="scientific">Neorhizobium galegae bv. officinalis bv. officinalis str. HAMBI 1141</name>
    <dbReference type="NCBI Taxonomy" id="1028801"/>
    <lineage>
        <taxon>Bacteria</taxon>
        <taxon>Pseudomonadati</taxon>
        <taxon>Pseudomonadota</taxon>
        <taxon>Alphaproteobacteria</taxon>
        <taxon>Hyphomicrobiales</taxon>
        <taxon>Rhizobiaceae</taxon>
        <taxon>Rhizobium/Agrobacterium group</taxon>
        <taxon>Neorhizobium</taxon>
    </lineage>
</organism>
<protein>
    <submittedName>
        <fullName evidence="2">Uncharacterized protein</fullName>
    </submittedName>
</protein>
<dbReference type="Proteomes" id="UP000028186">
    <property type="component" value="Chromosome I"/>
</dbReference>
<dbReference type="KEGG" id="ngl:RG1141_CH39700"/>
<evidence type="ECO:0000313" key="3">
    <source>
        <dbReference type="Proteomes" id="UP000028186"/>
    </source>
</evidence>
<dbReference type="EMBL" id="HG938355">
    <property type="protein sequence ID" value="CDN56290.1"/>
    <property type="molecule type" value="Genomic_DNA"/>
</dbReference>
<dbReference type="AlphaFoldDB" id="A0A068TFU6"/>